<dbReference type="Proteomes" id="UP000272400">
    <property type="component" value="Unassembled WGS sequence"/>
</dbReference>
<feature type="transmembrane region" description="Helical" evidence="1">
    <location>
        <begin position="64"/>
        <end position="83"/>
    </location>
</feature>
<name>A0A3N1CNG7_9ACTN</name>
<dbReference type="OrthoDB" id="3544132at2"/>
<evidence type="ECO:0000313" key="2">
    <source>
        <dbReference type="EMBL" id="ROO82866.1"/>
    </source>
</evidence>
<keyword evidence="1" id="KW-0472">Membrane</keyword>
<dbReference type="Pfam" id="PF19608">
    <property type="entry name" value="DUF6113"/>
    <property type="match status" value="1"/>
</dbReference>
<proteinExistence type="predicted"/>
<keyword evidence="1" id="KW-0812">Transmembrane</keyword>
<dbReference type="AlphaFoldDB" id="A0A3N1CNG7"/>
<feature type="transmembrane region" description="Helical" evidence="1">
    <location>
        <begin position="95"/>
        <end position="114"/>
    </location>
</feature>
<organism evidence="2 3">
    <name type="scientific">Actinocorallia herbida</name>
    <dbReference type="NCBI Taxonomy" id="58109"/>
    <lineage>
        <taxon>Bacteria</taxon>
        <taxon>Bacillati</taxon>
        <taxon>Actinomycetota</taxon>
        <taxon>Actinomycetes</taxon>
        <taxon>Streptosporangiales</taxon>
        <taxon>Thermomonosporaceae</taxon>
        <taxon>Actinocorallia</taxon>
    </lineage>
</organism>
<dbReference type="InterPro" id="IPR046095">
    <property type="entry name" value="DUF6113"/>
</dbReference>
<keyword evidence="1" id="KW-1133">Transmembrane helix</keyword>
<evidence type="ECO:0000256" key="1">
    <source>
        <dbReference type="SAM" id="Phobius"/>
    </source>
</evidence>
<sequence length="134" mass="13538">MNGDEGGAKVALYGLLGIGGALVALIGAFEYTAFRPAPVVSCLFVLLGTFLAILGAGWAAGTRYGALVAAVPWVLVTGALSVGPKEGDIVISGDILGVVYLLGGMVVALIAIALSPEPHTSFFTGLPNDPSRPR</sequence>
<dbReference type="EMBL" id="RJKE01000001">
    <property type="protein sequence ID" value="ROO82866.1"/>
    <property type="molecule type" value="Genomic_DNA"/>
</dbReference>
<feature type="transmembrane region" description="Helical" evidence="1">
    <location>
        <begin position="12"/>
        <end position="32"/>
    </location>
</feature>
<evidence type="ECO:0000313" key="3">
    <source>
        <dbReference type="Proteomes" id="UP000272400"/>
    </source>
</evidence>
<keyword evidence="3" id="KW-1185">Reference proteome</keyword>
<feature type="transmembrane region" description="Helical" evidence="1">
    <location>
        <begin position="39"/>
        <end position="58"/>
    </location>
</feature>
<accession>A0A3N1CNG7</accession>
<protein>
    <submittedName>
        <fullName evidence="2">Uncharacterized protein</fullName>
    </submittedName>
</protein>
<gene>
    <name evidence="2" type="ORF">EDD29_0351</name>
</gene>
<reference evidence="2 3" key="1">
    <citation type="submission" date="2018-11" db="EMBL/GenBank/DDBJ databases">
        <title>Sequencing the genomes of 1000 actinobacteria strains.</title>
        <authorList>
            <person name="Klenk H.-P."/>
        </authorList>
    </citation>
    <scope>NUCLEOTIDE SEQUENCE [LARGE SCALE GENOMIC DNA]</scope>
    <source>
        <strain evidence="2 3">DSM 44254</strain>
    </source>
</reference>
<comment type="caution">
    <text evidence="2">The sequence shown here is derived from an EMBL/GenBank/DDBJ whole genome shotgun (WGS) entry which is preliminary data.</text>
</comment>